<dbReference type="EMBL" id="JBBVGT010000003">
    <property type="protein sequence ID" value="MFB5946974.1"/>
    <property type="molecule type" value="Genomic_DNA"/>
</dbReference>
<evidence type="ECO:0000256" key="2">
    <source>
        <dbReference type="PROSITE-ProRule" id="PRU00169"/>
    </source>
</evidence>
<evidence type="ECO:0000259" key="3">
    <source>
        <dbReference type="PROSITE" id="PS50110"/>
    </source>
</evidence>
<dbReference type="InterPro" id="IPR001789">
    <property type="entry name" value="Sig_transdc_resp-reg_receiver"/>
</dbReference>
<dbReference type="PANTHER" id="PTHR44591">
    <property type="entry name" value="STRESS RESPONSE REGULATOR PROTEIN 1"/>
    <property type="match status" value="1"/>
</dbReference>
<keyword evidence="1 2" id="KW-0597">Phosphoprotein</keyword>
<keyword evidence="5" id="KW-1185">Reference proteome</keyword>
<feature type="modified residue" description="4-aspartylphosphate" evidence="2">
    <location>
        <position position="55"/>
    </location>
</feature>
<accession>A0ABV5CHG1</accession>
<sequence>MTDLKVHIVEDQVIIAYDLQDIIENMGHQVNNISSSVDEAISKIHMRTSDLFIVDINLQGDKKGFELGKFLEKSKRPFIYMSSVDIADQSERNRACAFLSKPFDKNDVQRAIEIICRKVA</sequence>
<reference evidence="4 5" key="1">
    <citation type="submission" date="2024-04" db="EMBL/GenBank/DDBJ databases">
        <title>Albibacterium profundi sp. nov., isolated from sediment of the Challenger Deep of Mariana Trench.</title>
        <authorList>
            <person name="Wang Y."/>
        </authorList>
    </citation>
    <scope>NUCLEOTIDE SEQUENCE [LARGE SCALE GENOMIC DNA]</scope>
    <source>
        <strain evidence="4 5">RHL897</strain>
    </source>
</reference>
<protein>
    <submittedName>
        <fullName evidence="4">Response regulator</fullName>
    </submittedName>
</protein>
<proteinExistence type="predicted"/>
<dbReference type="InterPro" id="IPR050595">
    <property type="entry name" value="Bact_response_regulator"/>
</dbReference>
<dbReference type="PANTHER" id="PTHR44591:SF3">
    <property type="entry name" value="RESPONSE REGULATORY DOMAIN-CONTAINING PROTEIN"/>
    <property type="match status" value="1"/>
</dbReference>
<dbReference type="SUPFAM" id="SSF52172">
    <property type="entry name" value="CheY-like"/>
    <property type="match status" value="1"/>
</dbReference>
<feature type="domain" description="Response regulatory" evidence="3">
    <location>
        <begin position="5"/>
        <end position="116"/>
    </location>
</feature>
<evidence type="ECO:0000256" key="1">
    <source>
        <dbReference type="ARBA" id="ARBA00022553"/>
    </source>
</evidence>
<dbReference type="SMART" id="SM00448">
    <property type="entry name" value="REC"/>
    <property type="match status" value="1"/>
</dbReference>
<evidence type="ECO:0000313" key="4">
    <source>
        <dbReference type="EMBL" id="MFB5946974.1"/>
    </source>
</evidence>
<evidence type="ECO:0000313" key="5">
    <source>
        <dbReference type="Proteomes" id="UP001580928"/>
    </source>
</evidence>
<dbReference type="Pfam" id="PF00072">
    <property type="entry name" value="Response_reg"/>
    <property type="match status" value="1"/>
</dbReference>
<gene>
    <name evidence="4" type="ORF">WKR92_14165</name>
</gene>
<dbReference type="Proteomes" id="UP001580928">
    <property type="component" value="Unassembled WGS sequence"/>
</dbReference>
<dbReference type="InterPro" id="IPR011006">
    <property type="entry name" value="CheY-like_superfamily"/>
</dbReference>
<dbReference type="RefSeq" id="WP_375558503.1">
    <property type="nucleotide sequence ID" value="NZ_JBBVGT010000003.1"/>
</dbReference>
<organism evidence="4 5">
    <name type="scientific">Albibacterium profundi</name>
    <dbReference type="NCBI Taxonomy" id="3134906"/>
    <lineage>
        <taxon>Bacteria</taxon>
        <taxon>Pseudomonadati</taxon>
        <taxon>Bacteroidota</taxon>
        <taxon>Sphingobacteriia</taxon>
        <taxon>Sphingobacteriales</taxon>
        <taxon>Sphingobacteriaceae</taxon>
        <taxon>Albibacterium</taxon>
    </lineage>
</organism>
<name>A0ABV5CHG1_9SPHI</name>
<dbReference type="Gene3D" id="3.40.50.2300">
    <property type="match status" value="1"/>
</dbReference>
<comment type="caution">
    <text evidence="4">The sequence shown here is derived from an EMBL/GenBank/DDBJ whole genome shotgun (WGS) entry which is preliminary data.</text>
</comment>
<dbReference type="PROSITE" id="PS50110">
    <property type="entry name" value="RESPONSE_REGULATORY"/>
    <property type="match status" value="1"/>
</dbReference>